<dbReference type="GeneID" id="40326827"/>
<gene>
    <name evidence="2" type="ORF">TraAM80_02894</name>
</gene>
<dbReference type="OrthoDB" id="10612535at2759"/>
<dbReference type="EMBL" id="MKGL01000072">
    <property type="protein sequence ID" value="RNF08137.1"/>
    <property type="molecule type" value="Genomic_DNA"/>
</dbReference>
<feature type="compositionally biased region" description="Low complexity" evidence="1">
    <location>
        <begin position="58"/>
        <end position="68"/>
    </location>
</feature>
<protein>
    <submittedName>
        <fullName evidence="2">Uncharacterized protein</fullName>
    </submittedName>
</protein>
<comment type="caution">
    <text evidence="2">The sequence shown here is derived from an EMBL/GenBank/DDBJ whole genome shotgun (WGS) entry which is preliminary data.</text>
</comment>
<keyword evidence="3" id="KW-1185">Reference proteome</keyword>
<evidence type="ECO:0000313" key="2">
    <source>
        <dbReference type="EMBL" id="RNF08137.1"/>
    </source>
</evidence>
<feature type="region of interest" description="Disordered" evidence="1">
    <location>
        <begin position="58"/>
        <end position="143"/>
    </location>
</feature>
<accession>A0A3R7M311</accession>
<name>A0A3R7M311_TRYRA</name>
<dbReference type="Proteomes" id="UP000283634">
    <property type="component" value="Unassembled WGS sequence"/>
</dbReference>
<proteinExistence type="predicted"/>
<evidence type="ECO:0000313" key="3">
    <source>
        <dbReference type="Proteomes" id="UP000283634"/>
    </source>
</evidence>
<organism evidence="2 3">
    <name type="scientific">Trypanosoma rangeli</name>
    <dbReference type="NCBI Taxonomy" id="5698"/>
    <lineage>
        <taxon>Eukaryota</taxon>
        <taxon>Discoba</taxon>
        <taxon>Euglenozoa</taxon>
        <taxon>Kinetoplastea</taxon>
        <taxon>Metakinetoplastina</taxon>
        <taxon>Trypanosomatida</taxon>
        <taxon>Trypanosomatidae</taxon>
        <taxon>Trypanosoma</taxon>
        <taxon>Herpetosoma</taxon>
    </lineage>
</organism>
<sequence>MTVGLVPHRPVRLLSSKEFVTRMHTLCKDSSVSWVVTGEAAPMLVMGIPRNTLPEIPAATSAADSSPPRCVSVNSRASSDSDVHEVSPWSSKKCPPSAAGGKGGVTRPPAQKTVPSKVRNRTRPMTAGTKRQRSIENFLARQR</sequence>
<dbReference type="AlphaFoldDB" id="A0A3R7M311"/>
<evidence type="ECO:0000256" key="1">
    <source>
        <dbReference type="SAM" id="MobiDB-lite"/>
    </source>
</evidence>
<reference evidence="2 3" key="1">
    <citation type="journal article" date="2018" name="BMC Genomics">
        <title>Genomic comparison of Trypanosoma conorhini and Trypanosoma rangeli to Trypanosoma cruzi strains of high and low virulence.</title>
        <authorList>
            <person name="Bradwell K.R."/>
            <person name="Koparde V.N."/>
            <person name="Matveyev A.V."/>
            <person name="Serrano M.G."/>
            <person name="Alves J.M."/>
            <person name="Parikh H."/>
            <person name="Huang B."/>
            <person name="Lee V."/>
            <person name="Espinosa-Alvarez O."/>
            <person name="Ortiz P.A."/>
            <person name="Costa-Martins A.G."/>
            <person name="Teixeira M.M."/>
            <person name="Buck G.A."/>
        </authorList>
    </citation>
    <scope>NUCLEOTIDE SEQUENCE [LARGE SCALE GENOMIC DNA]</scope>
    <source>
        <strain evidence="2 3">AM80</strain>
    </source>
</reference>
<dbReference type="RefSeq" id="XP_029240227.1">
    <property type="nucleotide sequence ID" value="XM_029379884.1"/>
</dbReference>